<accession>A0A497ELY5</accession>
<dbReference type="InterPro" id="IPR004838">
    <property type="entry name" value="NHTrfase_class1_PyrdxlP-BS"/>
</dbReference>
<feature type="domain" description="Aminotransferase class I/classII large" evidence="8">
    <location>
        <begin position="4"/>
        <end position="294"/>
    </location>
</feature>
<dbReference type="InterPro" id="IPR015421">
    <property type="entry name" value="PyrdxlP-dep_Trfase_major"/>
</dbReference>
<evidence type="ECO:0000256" key="2">
    <source>
        <dbReference type="ARBA" id="ARBA00007441"/>
    </source>
</evidence>
<protein>
    <recommendedName>
        <fullName evidence="7">Aminotransferase</fullName>
        <ecNumber evidence="7">2.6.1.-</ecNumber>
    </recommendedName>
</protein>
<dbReference type="FunFam" id="3.40.640.10:FF:000033">
    <property type="entry name" value="Aspartate aminotransferase"/>
    <property type="match status" value="1"/>
</dbReference>
<dbReference type="Pfam" id="PF00155">
    <property type="entry name" value="Aminotran_1_2"/>
    <property type="match status" value="1"/>
</dbReference>
<evidence type="ECO:0000256" key="3">
    <source>
        <dbReference type="ARBA" id="ARBA00011738"/>
    </source>
</evidence>
<dbReference type="PRINTS" id="PR00753">
    <property type="entry name" value="ACCSYNTHASE"/>
</dbReference>
<evidence type="ECO:0000256" key="5">
    <source>
        <dbReference type="ARBA" id="ARBA00022679"/>
    </source>
</evidence>
<dbReference type="SUPFAM" id="SSF53383">
    <property type="entry name" value="PLP-dependent transferases"/>
    <property type="match status" value="1"/>
</dbReference>
<dbReference type="Gene3D" id="3.90.1150.10">
    <property type="entry name" value="Aspartate Aminotransferase, domain 1"/>
    <property type="match status" value="1"/>
</dbReference>
<dbReference type="CDD" id="cd00609">
    <property type="entry name" value="AAT_like"/>
    <property type="match status" value="1"/>
</dbReference>
<evidence type="ECO:0000259" key="8">
    <source>
        <dbReference type="Pfam" id="PF00155"/>
    </source>
</evidence>
<comment type="caution">
    <text evidence="9">The sequence shown here is derived from an EMBL/GenBank/DDBJ whole genome shotgun (WGS) entry which is preliminary data.</text>
</comment>
<dbReference type="PANTHER" id="PTHR46383:SF3">
    <property type="entry name" value="ASPARTATE AMINOTRANSFERASE-RELATED"/>
    <property type="match status" value="1"/>
</dbReference>
<evidence type="ECO:0000313" key="9">
    <source>
        <dbReference type="EMBL" id="RLE46645.1"/>
    </source>
</evidence>
<evidence type="ECO:0000256" key="4">
    <source>
        <dbReference type="ARBA" id="ARBA00022576"/>
    </source>
</evidence>
<dbReference type="InterPro" id="IPR015424">
    <property type="entry name" value="PyrdxlP-dep_Trfase"/>
</dbReference>
<dbReference type="Gene3D" id="3.40.640.10">
    <property type="entry name" value="Type I PLP-dependent aspartate aminotransferase-like (Major domain)"/>
    <property type="match status" value="1"/>
</dbReference>
<dbReference type="EMBL" id="QMQV01000171">
    <property type="protein sequence ID" value="RLE46645.1"/>
    <property type="molecule type" value="Genomic_DNA"/>
</dbReference>
<evidence type="ECO:0000313" key="10">
    <source>
        <dbReference type="Proteomes" id="UP000278475"/>
    </source>
</evidence>
<comment type="cofactor">
    <cofactor evidence="1 7">
        <name>pyridoxal 5'-phosphate</name>
        <dbReference type="ChEBI" id="CHEBI:597326"/>
    </cofactor>
</comment>
<dbReference type="InterPro" id="IPR004839">
    <property type="entry name" value="Aminotransferase_I/II_large"/>
</dbReference>
<evidence type="ECO:0000256" key="7">
    <source>
        <dbReference type="RuleBase" id="RU000481"/>
    </source>
</evidence>
<sequence>METSPDEVMVTSGGTAAIFLALSVLVDQGDHVLTPDPGFVAYEQVIKAIGGKPVKYQLHSEDFDIDLEDLEKKITDKTKCIIVNTPSNPTGAVHPEKTLREVANIALQHEIYILSDEVYEKFIYDGEKHFSIASIPDAKPITITVNSFSKTYAMCGWRIGYFAAEKAIVDEAVKLQQYTLVHAPSIAQKAALAALRGPQDHITEMGREYDKRRRTIVKLLNEVDGFTCPTPKGAFYAFPKTDGYDMSSYQLAEKLLKEAKVATVPGIAFGERGEKHLRFAYTIPVEKIVEGIERVKRALKST</sequence>
<comment type="similarity">
    <text evidence="2 7">Belongs to the class-I pyridoxal-phosphate-dependent aminotransferase family.</text>
</comment>
<keyword evidence="4 7" id="KW-0032">Aminotransferase</keyword>
<dbReference type="Proteomes" id="UP000278475">
    <property type="component" value="Unassembled WGS sequence"/>
</dbReference>
<reference evidence="9 10" key="1">
    <citation type="submission" date="2018-06" db="EMBL/GenBank/DDBJ databases">
        <title>Extensive metabolic versatility and redundancy in microbially diverse, dynamic hydrothermal sediments.</title>
        <authorList>
            <person name="Dombrowski N."/>
            <person name="Teske A."/>
            <person name="Baker B.J."/>
        </authorList>
    </citation>
    <scope>NUCLEOTIDE SEQUENCE [LARGE SCALE GENOMIC DNA]</scope>
    <source>
        <strain evidence="9">B66_G16</strain>
    </source>
</reference>
<dbReference type="AlphaFoldDB" id="A0A497ELY5"/>
<gene>
    <name evidence="9" type="ORF">DRJ31_09760</name>
</gene>
<comment type="subunit">
    <text evidence="3">Homodimer.</text>
</comment>
<evidence type="ECO:0000256" key="1">
    <source>
        <dbReference type="ARBA" id="ARBA00001933"/>
    </source>
</evidence>
<evidence type="ECO:0000256" key="6">
    <source>
        <dbReference type="ARBA" id="ARBA00022898"/>
    </source>
</evidence>
<dbReference type="PANTHER" id="PTHR46383">
    <property type="entry name" value="ASPARTATE AMINOTRANSFERASE"/>
    <property type="match status" value="1"/>
</dbReference>
<proteinExistence type="inferred from homology"/>
<dbReference type="GO" id="GO:0006520">
    <property type="term" value="P:amino acid metabolic process"/>
    <property type="evidence" value="ECO:0007669"/>
    <property type="project" value="InterPro"/>
</dbReference>
<dbReference type="InterPro" id="IPR015422">
    <property type="entry name" value="PyrdxlP-dep_Trfase_small"/>
</dbReference>
<dbReference type="PROSITE" id="PS00105">
    <property type="entry name" value="AA_TRANSFER_CLASS_1"/>
    <property type="match status" value="1"/>
</dbReference>
<dbReference type="EC" id="2.6.1.-" evidence="7"/>
<dbReference type="GO" id="GO:0030170">
    <property type="term" value="F:pyridoxal phosphate binding"/>
    <property type="evidence" value="ECO:0007669"/>
    <property type="project" value="InterPro"/>
</dbReference>
<dbReference type="InterPro" id="IPR050596">
    <property type="entry name" value="AspAT/PAT-like"/>
</dbReference>
<keyword evidence="5 7" id="KW-0808">Transferase</keyword>
<name>A0A497ELY5_9CREN</name>
<keyword evidence="6" id="KW-0663">Pyridoxal phosphate</keyword>
<dbReference type="GO" id="GO:0008483">
    <property type="term" value="F:transaminase activity"/>
    <property type="evidence" value="ECO:0007669"/>
    <property type="project" value="UniProtKB-KW"/>
</dbReference>
<organism evidence="9 10">
    <name type="scientific">Thermoproteota archaeon</name>
    <dbReference type="NCBI Taxonomy" id="2056631"/>
    <lineage>
        <taxon>Archaea</taxon>
        <taxon>Thermoproteota</taxon>
    </lineage>
</organism>